<gene>
    <name evidence="7" type="ORF">B1B_04229</name>
</gene>
<evidence type="ECO:0000259" key="6">
    <source>
        <dbReference type="PROSITE" id="PS52015"/>
    </source>
</evidence>
<dbReference type="Pfam" id="PF03544">
    <property type="entry name" value="TonB_C"/>
    <property type="match status" value="1"/>
</dbReference>
<evidence type="ECO:0000256" key="2">
    <source>
        <dbReference type="ARBA" id="ARBA00022692"/>
    </source>
</evidence>
<feature type="transmembrane region" description="Helical" evidence="5">
    <location>
        <begin position="20"/>
        <end position="40"/>
    </location>
</feature>
<evidence type="ECO:0000256" key="1">
    <source>
        <dbReference type="ARBA" id="ARBA00004167"/>
    </source>
</evidence>
<dbReference type="NCBIfam" id="TIGR01352">
    <property type="entry name" value="tonB_Cterm"/>
    <property type="match status" value="1"/>
</dbReference>
<reference evidence="7" key="2">
    <citation type="journal article" date="2014" name="ISME J.">
        <title>Microbial stratification in low pH oxic and suboxic macroscopic growths along an acid mine drainage.</title>
        <authorList>
            <person name="Mendez-Garcia C."/>
            <person name="Mesa V."/>
            <person name="Sprenger R.R."/>
            <person name="Richter M."/>
            <person name="Diez M.S."/>
            <person name="Solano J."/>
            <person name="Bargiela R."/>
            <person name="Golyshina O.V."/>
            <person name="Manteca A."/>
            <person name="Ramos J.L."/>
            <person name="Gallego J.R."/>
            <person name="Llorente I."/>
            <person name="Martins Dos Santos V.A."/>
            <person name="Jensen O.N."/>
            <person name="Pelaez A.I."/>
            <person name="Sanchez J."/>
            <person name="Ferrer M."/>
        </authorList>
    </citation>
    <scope>NUCLEOTIDE SEQUENCE</scope>
</reference>
<dbReference type="InterPro" id="IPR037682">
    <property type="entry name" value="TonB_C"/>
</dbReference>
<comment type="subcellular location">
    <subcellularLocation>
        <location evidence="1">Membrane</location>
        <topology evidence="1">Single-pass membrane protein</topology>
    </subcellularLocation>
</comment>
<feature type="domain" description="TonB C-terminal" evidence="6">
    <location>
        <begin position="78"/>
        <end position="172"/>
    </location>
</feature>
<proteinExistence type="predicted"/>
<dbReference type="EMBL" id="AUZY01002658">
    <property type="protein sequence ID" value="EQD71816.1"/>
    <property type="molecule type" value="Genomic_DNA"/>
</dbReference>
<name>T1BFT3_9ZZZZ</name>
<sequence length="172" mass="18774">MPAAAWFGKDQLKPSFWRSTGLAVSLELALLAGLFAWVMAGHPAQYATKNPVTAVTLAVPLKPPRPLVRTSKLPIPNPSGLALAPVLPVLVPLPPIARRMGLSGRDEALVEFRLKPDGQLLWARIARSSGSGTVDRAALQAFRQTDFPPFIPRMVRVDTTFALWVHLNMHET</sequence>
<comment type="caution">
    <text evidence="7">The sequence shown here is derived from an EMBL/GenBank/DDBJ whole genome shotgun (WGS) entry which is preliminary data.</text>
</comment>
<dbReference type="GO" id="GO:0016020">
    <property type="term" value="C:membrane"/>
    <property type="evidence" value="ECO:0007669"/>
    <property type="project" value="UniProtKB-SubCell"/>
</dbReference>
<keyword evidence="4 5" id="KW-0472">Membrane</keyword>
<accession>T1BFT3</accession>
<evidence type="ECO:0000256" key="3">
    <source>
        <dbReference type="ARBA" id="ARBA00022989"/>
    </source>
</evidence>
<reference evidence="7" key="1">
    <citation type="submission" date="2013-08" db="EMBL/GenBank/DDBJ databases">
        <authorList>
            <person name="Mendez C."/>
            <person name="Richter M."/>
            <person name="Ferrer M."/>
            <person name="Sanchez J."/>
        </authorList>
    </citation>
    <scope>NUCLEOTIDE SEQUENCE</scope>
</reference>
<dbReference type="Gene3D" id="3.30.1150.10">
    <property type="match status" value="1"/>
</dbReference>
<keyword evidence="3 5" id="KW-1133">Transmembrane helix</keyword>
<evidence type="ECO:0000256" key="4">
    <source>
        <dbReference type="ARBA" id="ARBA00023136"/>
    </source>
</evidence>
<keyword evidence="2 5" id="KW-0812">Transmembrane</keyword>
<evidence type="ECO:0000313" key="7">
    <source>
        <dbReference type="EMBL" id="EQD71816.1"/>
    </source>
</evidence>
<evidence type="ECO:0000256" key="5">
    <source>
        <dbReference type="SAM" id="Phobius"/>
    </source>
</evidence>
<dbReference type="SUPFAM" id="SSF74653">
    <property type="entry name" value="TolA/TonB C-terminal domain"/>
    <property type="match status" value="1"/>
</dbReference>
<dbReference type="AlphaFoldDB" id="T1BFT3"/>
<dbReference type="InterPro" id="IPR006260">
    <property type="entry name" value="TonB/TolA_C"/>
</dbReference>
<organism evidence="7">
    <name type="scientific">mine drainage metagenome</name>
    <dbReference type="NCBI Taxonomy" id="410659"/>
    <lineage>
        <taxon>unclassified sequences</taxon>
        <taxon>metagenomes</taxon>
        <taxon>ecological metagenomes</taxon>
    </lineage>
</organism>
<dbReference type="GO" id="GO:0055085">
    <property type="term" value="P:transmembrane transport"/>
    <property type="evidence" value="ECO:0007669"/>
    <property type="project" value="InterPro"/>
</dbReference>
<dbReference type="PROSITE" id="PS52015">
    <property type="entry name" value="TONB_CTD"/>
    <property type="match status" value="1"/>
</dbReference>
<protein>
    <submittedName>
        <fullName evidence="7">TonB family protein</fullName>
    </submittedName>
</protein>